<evidence type="ECO:0000256" key="2">
    <source>
        <dbReference type="SAM" id="SignalP"/>
    </source>
</evidence>
<dbReference type="InParanoid" id="D8REG7"/>
<dbReference type="SUPFAM" id="SSF52266">
    <property type="entry name" value="SGNH hydrolase"/>
    <property type="match status" value="1"/>
</dbReference>
<comment type="similarity">
    <text evidence="1">Belongs to the 'GDSL' lipolytic enzyme family.</text>
</comment>
<evidence type="ECO:0000313" key="3">
    <source>
        <dbReference type="EMBL" id="EFJ29653.1"/>
    </source>
</evidence>
<dbReference type="FunCoup" id="D8REG7">
    <property type="interactions" value="169"/>
</dbReference>
<dbReference type="HOGENOM" id="CLU_015101_5_0_1"/>
<keyword evidence="2" id="KW-0732">Signal</keyword>
<dbReference type="STRING" id="88036.D8REG7"/>
<proteinExistence type="inferred from homology"/>
<organism evidence="4">
    <name type="scientific">Selaginella moellendorffii</name>
    <name type="common">Spikemoss</name>
    <dbReference type="NCBI Taxonomy" id="88036"/>
    <lineage>
        <taxon>Eukaryota</taxon>
        <taxon>Viridiplantae</taxon>
        <taxon>Streptophyta</taxon>
        <taxon>Embryophyta</taxon>
        <taxon>Tracheophyta</taxon>
        <taxon>Lycopodiopsida</taxon>
        <taxon>Selaginellales</taxon>
        <taxon>Selaginellaceae</taxon>
        <taxon>Selaginella</taxon>
    </lineage>
</organism>
<reference evidence="3 4" key="1">
    <citation type="journal article" date="2011" name="Science">
        <title>The Selaginella genome identifies genetic changes associated with the evolution of vascular plants.</title>
        <authorList>
            <person name="Banks J.A."/>
            <person name="Nishiyama T."/>
            <person name="Hasebe M."/>
            <person name="Bowman J.L."/>
            <person name="Gribskov M."/>
            <person name="dePamphilis C."/>
            <person name="Albert V.A."/>
            <person name="Aono N."/>
            <person name="Aoyama T."/>
            <person name="Ambrose B.A."/>
            <person name="Ashton N.W."/>
            <person name="Axtell M.J."/>
            <person name="Barker E."/>
            <person name="Barker M.S."/>
            <person name="Bennetzen J.L."/>
            <person name="Bonawitz N.D."/>
            <person name="Chapple C."/>
            <person name="Cheng C."/>
            <person name="Correa L.G."/>
            <person name="Dacre M."/>
            <person name="DeBarry J."/>
            <person name="Dreyer I."/>
            <person name="Elias M."/>
            <person name="Engstrom E.M."/>
            <person name="Estelle M."/>
            <person name="Feng L."/>
            <person name="Finet C."/>
            <person name="Floyd S.K."/>
            <person name="Frommer W.B."/>
            <person name="Fujita T."/>
            <person name="Gramzow L."/>
            <person name="Gutensohn M."/>
            <person name="Harholt J."/>
            <person name="Hattori M."/>
            <person name="Heyl A."/>
            <person name="Hirai T."/>
            <person name="Hiwatashi Y."/>
            <person name="Ishikawa M."/>
            <person name="Iwata M."/>
            <person name="Karol K.G."/>
            <person name="Koehler B."/>
            <person name="Kolukisaoglu U."/>
            <person name="Kubo M."/>
            <person name="Kurata T."/>
            <person name="Lalonde S."/>
            <person name="Li K."/>
            <person name="Li Y."/>
            <person name="Litt A."/>
            <person name="Lyons E."/>
            <person name="Manning G."/>
            <person name="Maruyama T."/>
            <person name="Michael T.P."/>
            <person name="Mikami K."/>
            <person name="Miyazaki S."/>
            <person name="Morinaga S."/>
            <person name="Murata T."/>
            <person name="Mueller-Roeber B."/>
            <person name="Nelson D.R."/>
            <person name="Obara M."/>
            <person name="Oguri Y."/>
            <person name="Olmstead R.G."/>
            <person name="Onodera N."/>
            <person name="Petersen B.L."/>
            <person name="Pils B."/>
            <person name="Prigge M."/>
            <person name="Rensing S.A."/>
            <person name="Riano-Pachon D.M."/>
            <person name="Roberts A.W."/>
            <person name="Sato Y."/>
            <person name="Scheller H.V."/>
            <person name="Schulz B."/>
            <person name="Schulz C."/>
            <person name="Shakirov E.V."/>
            <person name="Shibagaki N."/>
            <person name="Shinohara N."/>
            <person name="Shippen D.E."/>
            <person name="Soerensen I."/>
            <person name="Sotooka R."/>
            <person name="Sugimoto N."/>
            <person name="Sugita M."/>
            <person name="Sumikawa N."/>
            <person name="Tanurdzic M."/>
            <person name="Theissen G."/>
            <person name="Ulvskov P."/>
            <person name="Wakazuki S."/>
            <person name="Weng J.K."/>
            <person name="Willats W.W."/>
            <person name="Wipf D."/>
            <person name="Wolf P.G."/>
            <person name="Yang L."/>
            <person name="Zimmer A.D."/>
            <person name="Zhu Q."/>
            <person name="Mitros T."/>
            <person name="Hellsten U."/>
            <person name="Loque D."/>
            <person name="Otillar R."/>
            <person name="Salamov A."/>
            <person name="Schmutz J."/>
            <person name="Shapiro H."/>
            <person name="Lindquist E."/>
            <person name="Lucas S."/>
            <person name="Rokhsar D."/>
            <person name="Grigoriev I.V."/>
        </authorList>
    </citation>
    <scope>NUCLEOTIDE SEQUENCE [LARGE SCALE GENOMIC DNA]</scope>
</reference>
<sequence length="379" mass="41686">MASTVLAIFALFIVSLFSQSAAIRSPKEGSICPTAVFTFADSLSDGGNRDIEGGGKTLSGMYPYGVTYGRPTGRYSDGLVIPDFLIQELHLENLGIPSLEFNGTEFVSLNFGYAGATVIKVENQPFSSPHIFSAQVDDFVRHRSKVVGKYGREDSSPWYENALYMVEIGGDDINFGLPLGGGYVINVTIPAVIRGLADGIHNLYAHGARHVLLYNMPRADCSPNYLQSFQQFPQGMYHYDKDGCIVEIAQLISYFNSQLQALAAELTQEYPGLTVYYFDWFAANTYVLENMDEFGFTNSLQSCCGGGGKFNCDGDGLCGCAPLNHTDAVYTVCEHPSEYFTFDGIHYTEHFYKIMSDFILAGNYITPKVSLEKGCKVIV</sequence>
<name>D8REG7_SELML</name>
<dbReference type="EMBL" id="GL377577">
    <property type="protein sequence ID" value="EFJ29653.1"/>
    <property type="molecule type" value="Genomic_DNA"/>
</dbReference>
<dbReference type="GO" id="GO:0016788">
    <property type="term" value="F:hydrolase activity, acting on ester bonds"/>
    <property type="evidence" value="ECO:0007669"/>
    <property type="project" value="InterPro"/>
</dbReference>
<feature type="signal peptide" evidence="2">
    <location>
        <begin position="1"/>
        <end position="22"/>
    </location>
</feature>
<evidence type="ECO:0000313" key="4">
    <source>
        <dbReference type="Proteomes" id="UP000001514"/>
    </source>
</evidence>
<dbReference type="KEGG" id="smo:SELMODRAFT_410344"/>
<dbReference type="InterPro" id="IPR036514">
    <property type="entry name" value="SGNH_hydro_sf"/>
</dbReference>
<evidence type="ECO:0000256" key="1">
    <source>
        <dbReference type="ARBA" id="ARBA00008668"/>
    </source>
</evidence>
<dbReference type="AlphaFoldDB" id="D8REG7"/>
<protein>
    <submittedName>
        <fullName evidence="3">Uncharacterized protein</fullName>
    </submittedName>
</protein>
<feature type="chain" id="PRO_5003121741" evidence="2">
    <location>
        <begin position="23"/>
        <end position="379"/>
    </location>
</feature>
<dbReference type="Gramene" id="EFJ29653">
    <property type="protein sequence ID" value="EFJ29653"/>
    <property type="gene ID" value="SELMODRAFT_410344"/>
</dbReference>
<keyword evidence="4" id="KW-1185">Reference proteome</keyword>
<dbReference type="PANTHER" id="PTHR22835:SF659">
    <property type="entry name" value="GDSL LIPASE_ACYLHYDROLASE, PUTATIVE (AFU_ORTHOLOGUE AFUA_2G00510)-RELATED"/>
    <property type="match status" value="1"/>
</dbReference>
<accession>D8REG7</accession>
<dbReference type="eggNOG" id="ENOG502QSMM">
    <property type="taxonomic scope" value="Eukaryota"/>
</dbReference>
<dbReference type="PANTHER" id="PTHR22835">
    <property type="entry name" value="ZINC FINGER FYVE DOMAIN CONTAINING PROTEIN"/>
    <property type="match status" value="1"/>
</dbReference>
<dbReference type="InterPro" id="IPR001087">
    <property type="entry name" value="GDSL"/>
</dbReference>
<dbReference type="Pfam" id="PF00657">
    <property type="entry name" value="Lipase_GDSL"/>
    <property type="match status" value="1"/>
</dbReference>
<dbReference type="Gene3D" id="3.40.50.1110">
    <property type="entry name" value="SGNH hydrolase"/>
    <property type="match status" value="1"/>
</dbReference>
<dbReference type="Proteomes" id="UP000001514">
    <property type="component" value="Unassembled WGS sequence"/>
</dbReference>
<gene>
    <name evidence="3" type="ORF">SELMODRAFT_410344</name>
</gene>